<dbReference type="SUPFAM" id="SSF53271">
    <property type="entry name" value="PRTase-like"/>
    <property type="match status" value="1"/>
</dbReference>
<evidence type="ECO:0000259" key="1">
    <source>
        <dbReference type="Pfam" id="PF00156"/>
    </source>
</evidence>
<dbReference type="RefSeq" id="WP_271021709.1">
    <property type="nucleotide sequence ID" value="NZ_JAQHXR010000004.1"/>
</dbReference>
<dbReference type="CDD" id="cd06223">
    <property type="entry name" value="PRTases_typeI"/>
    <property type="match status" value="1"/>
</dbReference>
<proteinExistence type="predicted"/>
<keyword evidence="2" id="KW-0808">Transferase</keyword>
<dbReference type="Pfam" id="PF00156">
    <property type="entry name" value="Pribosyltran"/>
    <property type="match status" value="1"/>
</dbReference>
<evidence type="ECO:0000313" key="3">
    <source>
        <dbReference type="Proteomes" id="UP001210261"/>
    </source>
</evidence>
<keyword evidence="3" id="KW-1185">Reference proteome</keyword>
<organism evidence="2 3">
    <name type="scientific">Helicobacter ibis</name>
    <dbReference type="NCBI Taxonomy" id="2962633"/>
    <lineage>
        <taxon>Bacteria</taxon>
        <taxon>Pseudomonadati</taxon>
        <taxon>Campylobacterota</taxon>
        <taxon>Epsilonproteobacteria</taxon>
        <taxon>Campylobacterales</taxon>
        <taxon>Helicobacteraceae</taxon>
        <taxon>Helicobacter</taxon>
    </lineage>
</organism>
<accession>A0ABT4VF89</accession>
<evidence type="ECO:0000313" key="2">
    <source>
        <dbReference type="EMBL" id="MDA3969359.1"/>
    </source>
</evidence>
<sequence length="225" mass="25939">MILENLNHPSMRDTIFEDEDDAFQKLINNMPLSFLNTEKTIVVGISFNGIRFAYNLSRHLKVPFTFLFAAPIYAPNNSNCEIAMVTETQDVVINEPLVKCFEISLDYIYGEVQRIYEDKMLPMIYQYRKGNPPISLDEKRALIVDIGIDSGLTSMAVIKSMITMHAKIVNFVSPVAPLDVVKNLEDVTDGVFCFYKTNKFVDIKYYYKTYPKVEDKQLDEIFTHM</sequence>
<protein>
    <submittedName>
        <fullName evidence="2">Phosphoribosyltransferase family protein</fullName>
    </submittedName>
</protein>
<dbReference type="EMBL" id="JAQHXR010000004">
    <property type="protein sequence ID" value="MDA3969359.1"/>
    <property type="molecule type" value="Genomic_DNA"/>
</dbReference>
<dbReference type="InterPro" id="IPR000836">
    <property type="entry name" value="PRTase_dom"/>
</dbReference>
<dbReference type="Gene3D" id="3.40.50.2020">
    <property type="match status" value="1"/>
</dbReference>
<dbReference type="Proteomes" id="UP001210261">
    <property type="component" value="Unassembled WGS sequence"/>
</dbReference>
<feature type="domain" description="Phosphoribosyltransferase" evidence="1">
    <location>
        <begin position="22"/>
        <end position="185"/>
    </location>
</feature>
<comment type="caution">
    <text evidence="2">The sequence shown here is derived from an EMBL/GenBank/DDBJ whole genome shotgun (WGS) entry which is preliminary data.</text>
</comment>
<dbReference type="InterPro" id="IPR029057">
    <property type="entry name" value="PRTase-like"/>
</dbReference>
<dbReference type="GO" id="GO:0016757">
    <property type="term" value="F:glycosyltransferase activity"/>
    <property type="evidence" value="ECO:0007669"/>
    <property type="project" value="UniProtKB-KW"/>
</dbReference>
<keyword evidence="2" id="KW-0328">Glycosyltransferase</keyword>
<dbReference type="Gene3D" id="3.30.1310.20">
    <property type="entry name" value="PRTase-like"/>
    <property type="match status" value="1"/>
</dbReference>
<name>A0ABT4VF89_9HELI</name>
<reference evidence="2 3" key="1">
    <citation type="submission" date="2023-01" db="EMBL/GenBank/DDBJ databases">
        <title>Description of Helicobacter ibis sp. nov. isolated from faecal droppings of black-faced ibis (Theristicus melanopis).</title>
        <authorList>
            <person name="Lopez-Cantillo M."/>
            <person name="Vidal-Veuthey B."/>
            <person name="Mella A."/>
            <person name="De La Haba R."/>
            <person name="Collado L."/>
        </authorList>
    </citation>
    <scope>NUCLEOTIDE SEQUENCE [LARGE SCALE GENOMIC DNA]</scope>
    <source>
        <strain evidence="2 3">A82</strain>
    </source>
</reference>
<gene>
    <name evidence="2" type="ORF">PF021_06690</name>
</gene>